<reference evidence="3 4" key="1">
    <citation type="submission" date="2011-08" db="EMBL/GenBank/DDBJ databases">
        <title>The Genome Sequence of Clostridium hathewayi WAL-18680.</title>
        <authorList>
            <consortium name="The Broad Institute Genome Sequencing Platform"/>
            <person name="Earl A."/>
            <person name="Ward D."/>
            <person name="Feldgarden M."/>
            <person name="Gevers D."/>
            <person name="Finegold S.M."/>
            <person name="Summanen P.H."/>
            <person name="Molitoris D.R."/>
            <person name="Song M."/>
            <person name="Daigneault M."/>
            <person name="Allen-Vercoe E."/>
            <person name="Young S.K."/>
            <person name="Zeng Q."/>
            <person name="Gargeya S."/>
            <person name="Fitzgerald M."/>
            <person name="Haas B."/>
            <person name="Abouelleil A."/>
            <person name="Alvarado L."/>
            <person name="Arachchi H.M."/>
            <person name="Berlin A."/>
            <person name="Brown A."/>
            <person name="Chapman S.B."/>
            <person name="Chen Z."/>
            <person name="Dunbar C."/>
            <person name="Freedman E."/>
            <person name="Gearin G."/>
            <person name="Gellesch M."/>
            <person name="Goldberg J."/>
            <person name="Griggs A."/>
            <person name="Gujja S."/>
            <person name="Heiman D."/>
            <person name="Howarth C."/>
            <person name="Larson L."/>
            <person name="Lui A."/>
            <person name="MacDonald P.J.P."/>
            <person name="Montmayeur A."/>
            <person name="Murphy C."/>
            <person name="Neiman D."/>
            <person name="Pearson M."/>
            <person name="Priest M."/>
            <person name="Roberts A."/>
            <person name="Saif S."/>
            <person name="Shea T."/>
            <person name="Shenoy N."/>
            <person name="Sisk P."/>
            <person name="Stolte C."/>
            <person name="Sykes S."/>
            <person name="Wortman J."/>
            <person name="Nusbaum C."/>
            <person name="Birren B."/>
        </authorList>
    </citation>
    <scope>NUCLEOTIDE SEQUENCE [LARGE SCALE GENOMIC DNA]</scope>
    <source>
        <strain evidence="3 4">WAL-18680</strain>
    </source>
</reference>
<protein>
    <recommendedName>
        <fullName evidence="2">HTH cro/C1-type domain-containing protein</fullName>
    </recommendedName>
</protein>
<dbReference type="CDD" id="cd00093">
    <property type="entry name" value="HTH_XRE"/>
    <property type="match status" value="1"/>
</dbReference>
<dbReference type="PROSITE" id="PS50943">
    <property type="entry name" value="HTH_CROC1"/>
    <property type="match status" value="1"/>
</dbReference>
<sequence length="156" mass="17979">METKDMILNLRKDLGLSQDEFAEKLFVTRQAVSRWENGETIPNIDTLKLIAETFHVSVDHLLGRPAGLCQSCGMTLEKDSDKGTELDGSKSEEYCTFCFQHGKFTEDISMEELIEHNLQHLDEWNESAGLHLTEQEARMQLMEFLPTLKRWKTNSK</sequence>
<organism evidence="3 4">
    <name type="scientific">Hungatella hathewayi WAL-18680</name>
    <dbReference type="NCBI Taxonomy" id="742737"/>
    <lineage>
        <taxon>Bacteria</taxon>
        <taxon>Bacillati</taxon>
        <taxon>Bacillota</taxon>
        <taxon>Clostridia</taxon>
        <taxon>Lachnospirales</taxon>
        <taxon>Lachnospiraceae</taxon>
        <taxon>Hungatella</taxon>
    </lineage>
</organism>
<evidence type="ECO:0000259" key="2">
    <source>
        <dbReference type="PROSITE" id="PS50943"/>
    </source>
</evidence>
<dbReference type="SMART" id="SM00530">
    <property type="entry name" value="HTH_XRE"/>
    <property type="match status" value="1"/>
</dbReference>
<proteinExistence type="predicted"/>
<dbReference type="InterPro" id="IPR025868">
    <property type="entry name" value="Zn_ribbon_dom_put"/>
</dbReference>
<keyword evidence="1" id="KW-0238">DNA-binding</keyword>
<dbReference type="InterPro" id="IPR010982">
    <property type="entry name" value="Lambda_DNA-bd_dom_sf"/>
</dbReference>
<dbReference type="Gene3D" id="1.10.260.40">
    <property type="entry name" value="lambda repressor-like DNA-binding domains"/>
    <property type="match status" value="1"/>
</dbReference>
<gene>
    <name evidence="3" type="ORF">HMPREF9473_04701</name>
</gene>
<accession>G5IMH3</accession>
<dbReference type="GO" id="GO:0003677">
    <property type="term" value="F:DNA binding"/>
    <property type="evidence" value="ECO:0007669"/>
    <property type="project" value="UniProtKB-KW"/>
</dbReference>
<evidence type="ECO:0000313" key="4">
    <source>
        <dbReference type="Proteomes" id="UP000005384"/>
    </source>
</evidence>
<dbReference type="OrthoDB" id="9801008at2"/>
<dbReference type="PANTHER" id="PTHR46558:SF11">
    <property type="entry name" value="HTH-TYPE TRANSCRIPTIONAL REGULATOR XRE"/>
    <property type="match status" value="1"/>
</dbReference>
<dbReference type="Pfam" id="PF12674">
    <property type="entry name" value="Zn_ribbon_2"/>
    <property type="match status" value="1"/>
</dbReference>
<dbReference type="InterPro" id="IPR001387">
    <property type="entry name" value="Cro/C1-type_HTH"/>
</dbReference>
<dbReference type="RefSeq" id="WP_006782689.1">
    <property type="nucleotide sequence ID" value="NZ_CP040506.1"/>
</dbReference>
<dbReference type="AlphaFoldDB" id="G5IMH3"/>
<comment type="caution">
    <text evidence="3">The sequence shown here is derived from an EMBL/GenBank/DDBJ whole genome shotgun (WGS) entry which is preliminary data.</text>
</comment>
<dbReference type="PATRIC" id="fig|742737.3.peg.4689"/>
<dbReference type="EMBL" id="ADLN01000120">
    <property type="protein sequence ID" value="EHI57592.1"/>
    <property type="molecule type" value="Genomic_DNA"/>
</dbReference>
<dbReference type="Pfam" id="PF01381">
    <property type="entry name" value="HTH_3"/>
    <property type="match status" value="1"/>
</dbReference>
<evidence type="ECO:0000256" key="1">
    <source>
        <dbReference type="ARBA" id="ARBA00023125"/>
    </source>
</evidence>
<feature type="domain" description="HTH cro/C1-type" evidence="2">
    <location>
        <begin position="7"/>
        <end position="61"/>
    </location>
</feature>
<keyword evidence="4" id="KW-1185">Reference proteome</keyword>
<dbReference type="HOGENOM" id="CLU_134256_0_0_9"/>
<name>G5IMH3_9FIRM</name>
<dbReference type="Proteomes" id="UP000005384">
    <property type="component" value="Unassembled WGS sequence"/>
</dbReference>
<dbReference type="PANTHER" id="PTHR46558">
    <property type="entry name" value="TRACRIPTIONAL REGULATORY PROTEIN-RELATED-RELATED"/>
    <property type="match status" value="1"/>
</dbReference>
<evidence type="ECO:0000313" key="3">
    <source>
        <dbReference type="EMBL" id="EHI57592.1"/>
    </source>
</evidence>
<dbReference type="SUPFAM" id="SSF47413">
    <property type="entry name" value="lambda repressor-like DNA-binding domains"/>
    <property type="match status" value="1"/>
</dbReference>